<dbReference type="Proteomes" id="UP001642520">
    <property type="component" value="Unassembled WGS sequence"/>
</dbReference>
<feature type="region of interest" description="Disordered" evidence="1">
    <location>
        <begin position="38"/>
        <end position="63"/>
    </location>
</feature>
<dbReference type="EMBL" id="CAXAJV020001281">
    <property type="protein sequence ID" value="CAL7933776.1"/>
    <property type="molecule type" value="Genomic_DNA"/>
</dbReference>
<comment type="caution">
    <text evidence="2">The sequence shown here is derived from an EMBL/GenBank/DDBJ whole genome shotgun (WGS) entry which is preliminary data.</text>
</comment>
<evidence type="ECO:0000313" key="3">
    <source>
        <dbReference type="Proteomes" id="UP001642520"/>
    </source>
</evidence>
<accession>A0ABP1MYJ3</accession>
<feature type="compositionally biased region" description="Basic and acidic residues" evidence="1">
    <location>
        <begin position="38"/>
        <end position="48"/>
    </location>
</feature>
<protein>
    <submittedName>
        <fullName evidence="2">Uncharacterized protein</fullName>
    </submittedName>
</protein>
<feature type="compositionally biased region" description="Basic residues" evidence="1">
    <location>
        <begin position="49"/>
        <end position="63"/>
    </location>
</feature>
<name>A0ABP1MYJ3_XYLVO</name>
<reference evidence="2 3" key="1">
    <citation type="submission" date="2024-08" db="EMBL/GenBank/DDBJ databases">
        <authorList>
            <person name="Will J Nash"/>
            <person name="Angela Man"/>
            <person name="Seanna McTaggart"/>
            <person name="Kendall Baker"/>
            <person name="Tom Barker"/>
            <person name="Leah Catchpole"/>
            <person name="Alex Durrant"/>
            <person name="Karim Gharbi"/>
            <person name="Naomi Irish"/>
            <person name="Gemy Kaithakottil"/>
            <person name="Debby Ku"/>
            <person name="Aaliyah Providence"/>
            <person name="Felix Shaw"/>
            <person name="David Swarbreck"/>
            <person name="Chris Watkins"/>
            <person name="Ann M. McCartney"/>
            <person name="Giulio Formenti"/>
            <person name="Alice Mouton"/>
            <person name="Noel Vella"/>
            <person name="Bjorn M von Reumont"/>
            <person name="Adriana Vella"/>
            <person name="Wilfried Haerty"/>
        </authorList>
    </citation>
    <scope>NUCLEOTIDE SEQUENCE [LARGE SCALE GENOMIC DNA]</scope>
</reference>
<sequence length="170" mass="19649">MEILVLHVHVHIRKQKVTHERKKRDAEELSLLRGKMKVEEQGRRTERSGRRKLQRVRGTKKKTGRKVHASVRSKRESIEASFVQVAYIHLLLLSFLLSSSLSPSLYPFLCSRTIKHLSYLPILLPQCVPMYIYLLLPADTLLKNSLLVETYLAARDVGTKLFNIQSINFS</sequence>
<keyword evidence="3" id="KW-1185">Reference proteome</keyword>
<evidence type="ECO:0000256" key="1">
    <source>
        <dbReference type="SAM" id="MobiDB-lite"/>
    </source>
</evidence>
<proteinExistence type="predicted"/>
<evidence type="ECO:0000313" key="2">
    <source>
        <dbReference type="EMBL" id="CAL7933776.1"/>
    </source>
</evidence>
<organism evidence="2 3">
    <name type="scientific">Xylocopa violacea</name>
    <name type="common">Violet carpenter bee</name>
    <name type="synonym">Apis violacea</name>
    <dbReference type="NCBI Taxonomy" id="135666"/>
    <lineage>
        <taxon>Eukaryota</taxon>
        <taxon>Metazoa</taxon>
        <taxon>Ecdysozoa</taxon>
        <taxon>Arthropoda</taxon>
        <taxon>Hexapoda</taxon>
        <taxon>Insecta</taxon>
        <taxon>Pterygota</taxon>
        <taxon>Neoptera</taxon>
        <taxon>Endopterygota</taxon>
        <taxon>Hymenoptera</taxon>
        <taxon>Apocrita</taxon>
        <taxon>Aculeata</taxon>
        <taxon>Apoidea</taxon>
        <taxon>Anthophila</taxon>
        <taxon>Apidae</taxon>
        <taxon>Xylocopa</taxon>
        <taxon>Xylocopa</taxon>
    </lineage>
</organism>
<gene>
    <name evidence="2" type="ORF">XYLVIOL_LOCUS636</name>
</gene>